<dbReference type="InterPro" id="IPR049052">
    <property type="entry name" value="nSTAND1"/>
</dbReference>
<evidence type="ECO:0000313" key="3">
    <source>
        <dbReference type="EMBL" id="NYI82743.1"/>
    </source>
</evidence>
<dbReference type="Pfam" id="PF20703">
    <property type="entry name" value="nSTAND1"/>
    <property type="match status" value="2"/>
</dbReference>
<evidence type="ECO:0000259" key="2">
    <source>
        <dbReference type="Pfam" id="PF20703"/>
    </source>
</evidence>
<evidence type="ECO:0000256" key="1">
    <source>
        <dbReference type="SAM" id="MobiDB-lite"/>
    </source>
</evidence>
<reference evidence="3 4" key="1">
    <citation type="submission" date="2020-07" db="EMBL/GenBank/DDBJ databases">
        <title>Sequencing the genomes of 1000 actinobacteria strains.</title>
        <authorList>
            <person name="Klenk H.-P."/>
        </authorList>
    </citation>
    <scope>NUCLEOTIDE SEQUENCE [LARGE SCALE GENOMIC DNA]</scope>
    <source>
        <strain evidence="3 4">DSM 44065</strain>
    </source>
</reference>
<dbReference type="GO" id="GO:0005524">
    <property type="term" value="F:ATP binding"/>
    <property type="evidence" value="ECO:0007669"/>
    <property type="project" value="UniProtKB-KW"/>
</dbReference>
<keyword evidence="4" id="KW-1185">Reference proteome</keyword>
<dbReference type="AlphaFoldDB" id="A0A853AKH0"/>
<feature type="domain" description="Novel STAND NTPase 1" evidence="2">
    <location>
        <begin position="268"/>
        <end position="509"/>
    </location>
</feature>
<keyword evidence="3" id="KW-0067">ATP-binding</keyword>
<dbReference type="Pfam" id="PF13365">
    <property type="entry name" value="Trypsin_2"/>
    <property type="match status" value="1"/>
</dbReference>
<comment type="caution">
    <text evidence="3">The sequence shown here is derived from an EMBL/GenBank/DDBJ whole genome shotgun (WGS) entry which is preliminary data.</text>
</comment>
<dbReference type="InterPro" id="IPR027417">
    <property type="entry name" value="P-loop_NTPase"/>
</dbReference>
<dbReference type="Gene3D" id="2.130.10.10">
    <property type="entry name" value="YVTN repeat-like/Quinoprotein amine dehydrogenase"/>
    <property type="match status" value="1"/>
</dbReference>
<evidence type="ECO:0000313" key="4">
    <source>
        <dbReference type="Proteomes" id="UP000587002"/>
    </source>
</evidence>
<dbReference type="Gene3D" id="3.40.50.300">
    <property type="entry name" value="P-loop containing nucleotide triphosphate hydrolases"/>
    <property type="match status" value="1"/>
</dbReference>
<protein>
    <submittedName>
        <fullName evidence="3">Energy-coupling factor transporter ATP-binding protein EcfA2</fullName>
    </submittedName>
</protein>
<dbReference type="InterPro" id="IPR009003">
    <property type="entry name" value="Peptidase_S1_PA"/>
</dbReference>
<sequence length="997" mass="108453">MTASDLTAAEPLAASLVRLVAGGSLLGTGFVLPGDRVATCAHVVEGFDGVTAEFPLVDGSSSAVEVDSLDTDQDIAVLRLLDPPAGTRPAPVRLERSLLDHRFRVLGCTPAHPEGVWVSGVLAGTQGGNRVQMSVDAHHEQIVQGFSGAPVWDRELGGVVGMVVTRSGSNEATAHLLPIAVLREWVDSDHNPYRGLETFRESDADRFHGRDAEVAELLEVLERQRMVAISGPSGSGKSSLVRAGLIPRLRQAGTEVVEPGEDESLPTRGVLFLDQFEEEVVADRTAARAKLERIVQHIAEHPLRVVLTLRSRSLDELVTPDTAQQLGQAVWLLKPMRPEQLRQAIEVPAERAGLAFEAGLPEAIVHDCPPGQLALLSTVLDQLWQNRHGVWLTHEAYQELGRVTGALAHRADDVLDGLGTEGLRRARRLLTSLTRPDGDTGHVRRSVLWADLEPELRELASEFAGQRLVVVHDGRVELPHQALIDHWPTLRSWLDDDADFLAWQAKLHDLKNSGAQLTGPLLAEATTWVARRNSDVPESLRDYIHTAERTHRRTQRRWRTTTAVVSVLALVSAVLTGVVLTNNLELDGRLRQINAGRLVQEADRAGENNPSQALQLALAAWREDPDSAQAWGALFQQRLYWSGVDRLASHPSLVDVDEMVASSDGQVVAVKPRSADRDVTVWWGLFGPAPRHAEIPTNVDTLVALRQDGTMLATEDDEHGVRVWDLDHPEEPVISDPRIGAWELRFSANGRFLMAMDGENAAIVLWDLDDPTAPPVQHPWSDPTFDESYPGPDGRSLVTTEEVEAPDGYTEHVAVVRDLASGAELRRSPGAVISSFGLVDGGTKAAVCAGGALTIHDLFSGEVSGPYSTDPAVLVEPYSNYEECSFSVDASGQYLLFGSAVMRWRTGTWLSTDSTVPTVDTISGDPHTLVRDAGGPLDVIFLRNDAVQLRTVPTSPPLSPRRQVNSTTTARAPGGQLWATYVHGPSGTPEDHGRRSR</sequence>
<dbReference type="SUPFAM" id="SSF82171">
    <property type="entry name" value="DPP6 N-terminal domain-like"/>
    <property type="match status" value="1"/>
</dbReference>
<dbReference type="RefSeq" id="WP_179718739.1">
    <property type="nucleotide sequence ID" value="NZ_BAABFH010000001.1"/>
</dbReference>
<dbReference type="InterPro" id="IPR015943">
    <property type="entry name" value="WD40/YVTN_repeat-like_dom_sf"/>
</dbReference>
<dbReference type="Proteomes" id="UP000587002">
    <property type="component" value="Unassembled WGS sequence"/>
</dbReference>
<gene>
    <name evidence="3" type="ORF">HNR68_001373</name>
</gene>
<organism evidence="3 4">
    <name type="scientific">Saccharopolyspora hordei</name>
    <dbReference type="NCBI Taxonomy" id="1838"/>
    <lineage>
        <taxon>Bacteria</taxon>
        <taxon>Bacillati</taxon>
        <taxon>Actinomycetota</taxon>
        <taxon>Actinomycetes</taxon>
        <taxon>Pseudonocardiales</taxon>
        <taxon>Pseudonocardiaceae</taxon>
        <taxon>Saccharopolyspora</taxon>
    </lineage>
</organism>
<dbReference type="SUPFAM" id="SSF52540">
    <property type="entry name" value="P-loop containing nucleoside triphosphate hydrolases"/>
    <property type="match status" value="1"/>
</dbReference>
<dbReference type="EMBL" id="JACCFJ010000001">
    <property type="protein sequence ID" value="NYI82743.1"/>
    <property type="molecule type" value="Genomic_DNA"/>
</dbReference>
<feature type="region of interest" description="Disordered" evidence="1">
    <location>
        <begin position="952"/>
        <end position="974"/>
    </location>
</feature>
<accession>A0A853AKH0</accession>
<proteinExistence type="predicted"/>
<dbReference type="Gene3D" id="2.40.10.120">
    <property type="match status" value="1"/>
</dbReference>
<dbReference type="SUPFAM" id="SSF50494">
    <property type="entry name" value="Trypsin-like serine proteases"/>
    <property type="match status" value="1"/>
</dbReference>
<feature type="domain" description="Novel STAND NTPase 1" evidence="2">
    <location>
        <begin position="192"/>
        <end position="256"/>
    </location>
</feature>
<keyword evidence="3" id="KW-0547">Nucleotide-binding</keyword>
<name>A0A853AKH0_9PSEU</name>